<protein>
    <submittedName>
        <fullName evidence="14">Biopolymer transporter ExbD</fullName>
    </submittedName>
</protein>
<dbReference type="PANTHER" id="PTHR30558:SF12">
    <property type="entry name" value="BIOPOLYMER TRANSPORT PROTEIN EXBD"/>
    <property type="match status" value="1"/>
</dbReference>
<evidence type="ECO:0000313" key="15">
    <source>
        <dbReference type="Proteomes" id="UP000516148"/>
    </source>
</evidence>
<dbReference type="InterPro" id="IPR003400">
    <property type="entry name" value="ExbD"/>
</dbReference>
<evidence type="ECO:0000256" key="12">
    <source>
        <dbReference type="RuleBase" id="RU003879"/>
    </source>
</evidence>
<dbReference type="GO" id="GO:0015031">
    <property type="term" value="P:protein transport"/>
    <property type="evidence" value="ECO:0007669"/>
    <property type="project" value="UniProtKB-KW"/>
</dbReference>
<evidence type="ECO:0000256" key="1">
    <source>
        <dbReference type="ARBA" id="ARBA00003540"/>
    </source>
</evidence>
<comment type="subunit">
    <text evidence="4">The accessory proteins ExbB and ExbD seem to form a complex with TonB.</text>
</comment>
<feature type="transmembrane region" description="Helical" evidence="13">
    <location>
        <begin position="24"/>
        <end position="45"/>
    </location>
</feature>
<evidence type="ECO:0000256" key="7">
    <source>
        <dbReference type="ARBA" id="ARBA00022519"/>
    </source>
</evidence>
<comment type="function">
    <text evidence="1">Involved in the TonB-dependent energy-dependent transport of various receptor-bound substrates.</text>
</comment>
<keyword evidence="11 13" id="KW-0472">Membrane</keyword>
<organism evidence="14 15">
    <name type="scientific">Sphingomonas alpina</name>
    <dbReference type="NCBI Taxonomy" id="653931"/>
    <lineage>
        <taxon>Bacteria</taxon>
        <taxon>Pseudomonadati</taxon>
        <taxon>Pseudomonadota</taxon>
        <taxon>Alphaproteobacteria</taxon>
        <taxon>Sphingomonadales</taxon>
        <taxon>Sphingomonadaceae</taxon>
        <taxon>Sphingomonas</taxon>
    </lineage>
</organism>
<evidence type="ECO:0000256" key="2">
    <source>
        <dbReference type="ARBA" id="ARBA00004249"/>
    </source>
</evidence>
<gene>
    <name evidence="14" type="ORF">H3Z74_15335</name>
</gene>
<name>A0A7H0LEN4_9SPHN</name>
<keyword evidence="5 12" id="KW-0813">Transport</keyword>
<dbReference type="PANTHER" id="PTHR30558">
    <property type="entry name" value="EXBD MEMBRANE COMPONENT OF PMF-DRIVEN MACROMOLECULE IMPORT SYSTEM"/>
    <property type="match status" value="1"/>
</dbReference>
<evidence type="ECO:0000256" key="5">
    <source>
        <dbReference type="ARBA" id="ARBA00022448"/>
    </source>
</evidence>
<keyword evidence="9 12" id="KW-0653">Protein transport</keyword>
<dbReference type="Pfam" id="PF02472">
    <property type="entry name" value="ExbD"/>
    <property type="match status" value="1"/>
</dbReference>
<evidence type="ECO:0000256" key="9">
    <source>
        <dbReference type="ARBA" id="ARBA00022927"/>
    </source>
</evidence>
<evidence type="ECO:0000313" key="14">
    <source>
        <dbReference type="EMBL" id="QNQ08137.1"/>
    </source>
</evidence>
<evidence type="ECO:0000256" key="4">
    <source>
        <dbReference type="ARBA" id="ARBA00011471"/>
    </source>
</evidence>
<evidence type="ECO:0000256" key="11">
    <source>
        <dbReference type="ARBA" id="ARBA00023136"/>
    </source>
</evidence>
<sequence>MAARGIKYGPARSENTEPFSDLNITPLIDVLLVLLVMMILTIPIMTHKVPVDIQPGESDPSTATVHRIDLNANGSLTWDNAPITDAALPARLAGFMKENNAQLQIRAAATARYERFDQTLATIKRAGVTRLGFVGNERYAKFGDL</sequence>
<keyword evidence="8 12" id="KW-0812">Transmembrane</keyword>
<dbReference type="GO" id="GO:0005886">
    <property type="term" value="C:plasma membrane"/>
    <property type="evidence" value="ECO:0007669"/>
    <property type="project" value="UniProtKB-SubCell"/>
</dbReference>
<dbReference type="Proteomes" id="UP000516148">
    <property type="component" value="Chromosome"/>
</dbReference>
<evidence type="ECO:0000256" key="6">
    <source>
        <dbReference type="ARBA" id="ARBA00022475"/>
    </source>
</evidence>
<accession>A0A7H0LEN4</accession>
<evidence type="ECO:0000256" key="3">
    <source>
        <dbReference type="ARBA" id="ARBA00005811"/>
    </source>
</evidence>
<dbReference type="RefSeq" id="WP_187760466.1">
    <property type="nucleotide sequence ID" value="NZ_CP061038.1"/>
</dbReference>
<keyword evidence="7" id="KW-0997">Cell inner membrane</keyword>
<dbReference type="EMBL" id="CP061038">
    <property type="protein sequence ID" value="QNQ08137.1"/>
    <property type="molecule type" value="Genomic_DNA"/>
</dbReference>
<comment type="subcellular location">
    <subcellularLocation>
        <location evidence="2">Cell inner membrane</location>
        <topology evidence="2">Single-pass type II membrane protein</topology>
    </subcellularLocation>
    <subcellularLocation>
        <location evidence="12">Cell membrane</location>
        <topology evidence="12">Single-pass type II membrane protein</topology>
    </subcellularLocation>
</comment>
<reference evidence="14 15" key="1">
    <citation type="submission" date="2020-09" db="EMBL/GenBank/DDBJ databases">
        <title>Sphingomonas sp., a new species isolated from pork steak.</title>
        <authorList>
            <person name="Heidler von Heilborn D."/>
        </authorList>
    </citation>
    <scope>NUCLEOTIDE SEQUENCE [LARGE SCALE GENOMIC DNA]</scope>
    <source>
        <strain evidence="15">S8-3T</strain>
    </source>
</reference>
<keyword evidence="15" id="KW-1185">Reference proteome</keyword>
<dbReference type="AlphaFoldDB" id="A0A7H0LEN4"/>
<comment type="similarity">
    <text evidence="3 12">Belongs to the ExbD/TolR family.</text>
</comment>
<dbReference type="KEGG" id="spap:H3Z74_15335"/>
<keyword evidence="10 13" id="KW-1133">Transmembrane helix</keyword>
<proteinExistence type="inferred from homology"/>
<dbReference type="GO" id="GO:0022857">
    <property type="term" value="F:transmembrane transporter activity"/>
    <property type="evidence" value="ECO:0007669"/>
    <property type="project" value="InterPro"/>
</dbReference>
<evidence type="ECO:0000256" key="10">
    <source>
        <dbReference type="ARBA" id="ARBA00022989"/>
    </source>
</evidence>
<keyword evidence="6" id="KW-1003">Cell membrane</keyword>
<dbReference type="Gene3D" id="3.30.420.270">
    <property type="match status" value="1"/>
</dbReference>
<evidence type="ECO:0000256" key="8">
    <source>
        <dbReference type="ARBA" id="ARBA00022692"/>
    </source>
</evidence>
<evidence type="ECO:0000256" key="13">
    <source>
        <dbReference type="SAM" id="Phobius"/>
    </source>
</evidence>